<gene>
    <name evidence="6" type="ORF">AX660_18845</name>
</gene>
<accession>A0A148KP15</accession>
<dbReference type="EMBL" id="LSNE01000009">
    <property type="protein sequence ID" value="KXI27985.1"/>
    <property type="molecule type" value="Genomic_DNA"/>
</dbReference>
<dbReference type="Proteomes" id="UP000070299">
    <property type="component" value="Unassembled WGS sequence"/>
</dbReference>
<dbReference type="Gene3D" id="1.10.10.10">
    <property type="entry name" value="Winged helix-like DNA-binding domain superfamily/Winged helix DNA-binding domain"/>
    <property type="match status" value="1"/>
</dbReference>
<dbReference type="PRINTS" id="PR00039">
    <property type="entry name" value="HTHLYSR"/>
</dbReference>
<organism evidence="6 7">
    <name type="scientific">Paraglaciecola hydrolytica</name>
    <dbReference type="NCBI Taxonomy" id="1799789"/>
    <lineage>
        <taxon>Bacteria</taxon>
        <taxon>Pseudomonadati</taxon>
        <taxon>Pseudomonadota</taxon>
        <taxon>Gammaproteobacteria</taxon>
        <taxon>Alteromonadales</taxon>
        <taxon>Alteromonadaceae</taxon>
        <taxon>Paraglaciecola</taxon>
    </lineage>
</organism>
<keyword evidence="4" id="KW-0804">Transcription</keyword>
<evidence type="ECO:0000256" key="2">
    <source>
        <dbReference type="ARBA" id="ARBA00023015"/>
    </source>
</evidence>
<evidence type="ECO:0000313" key="7">
    <source>
        <dbReference type="Proteomes" id="UP000070299"/>
    </source>
</evidence>
<dbReference type="Pfam" id="PF00126">
    <property type="entry name" value="HTH_1"/>
    <property type="match status" value="1"/>
</dbReference>
<dbReference type="InterPro" id="IPR005119">
    <property type="entry name" value="LysR_subst-bd"/>
</dbReference>
<evidence type="ECO:0000259" key="5">
    <source>
        <dbReference type="PROSITE" id="PS50931"/>
    </source>
</evidence>
<protein>
    <submittedName>
        <fullName evidence="6">LysR family transcriptional regulator</fullName>
    </submittedName>
</protein>
<comment type="similarity">
    <text evidence="1">Belongs to the LysR transcriptional regulatory family.</text>
</comment>
<dbReference type="CDD" id="cd08440">
    <property type="entry name" value="PBP2_LTTR_like_4"/>
    <property type="match status" value="1"/>
</dbReference>
<dbReference type="AlphaFoldDB" id="A0A148KP15"/>
<evidence type="ECO:0000256" key="3">
    <source>
        <dbReference type="ARBA" id="ARBA00023125"/>
    </source>
</evidence>
<proteinExistence type="inferred from homology"/>
<keyword evidence="3" id="KW-0238">DNA-binding</keyword>
<dbReference type="SUPFAM" id="SSF53850">
    <property type="entry name" value="Periplasmic binding protein-like II"/>
    <property type="match status" value="1"/>
</dbReference>
<sequence>MVNISFRQVQAFICIARSTTFAEAAEKMFISQPALSSAIKKMETQLGGVLFSRTTRKVELSPEGALFLPVALRLMNEWDEAFSDLHHLFAMGRGKLSIAAMPSFAAGQLPLILQLYQAEFPNIKMSVADIVMEEVYKEVREGRVEIGFTFEHERQEGTIFHPLFTDHFMLILPSEHPLNSLKSIQWQDIVAYPFVAMNKNSAMRGWIENHIQRLGYQLNVVAEAGQLATLGQFVKHGLGVSVVPGLCQEQMSGKGLTCIPLQHNLQDSGLSKKVGMVKISRSNLSVVADTFWHWVVDNQHKFKQ</sequence>
<keyword evidence="2" id="KW-0805">Transcription regulation</keyword>
<keyword evidence="7" id="KW-1185">Reference proteome</keyword>
<comment type="caution">
    <text evidence="6">The sequence shown here is derived from an EMBL/GenBank/DDBJ whole genome shotgun (WGS) entry which is preliminary data.</text>
</comment>
<evidence type="ECO:0000256" key="1">
    <source>
        <dbReference type="ARBA" id="ARBA00009437"/>
    </source>
</evidence>
<dbReference type="Pfam" id="PF03466">
    <property type="entry name" value="LysR_substrate"/>
    <property type="match status" value="1"/>
</dbReference>
<dbReference type="InterPro" id="IPR036388">
    <property type="entry name" value="WH-like_DNA-bd_sf"/>
</dbReference>
<dbReference type="PROSITE" id="PS50931">
    <property type="entry name" value="HTH_LYSR"/>
    <property type="match status" value="1"/>
</dbReference>
<dbReference type="PANTHER" id="PTHR30419:SF30">
    <property type="entry name" value="LYSR FAMILY TRANSCRIPTIONAL REGULATOR"/>
    <property type="match status" value="1"/>
</dbReference>
<evidence type="ECO:0000313" key="6">
    <source>
        <dbReference type="EMBL" id="KXI27985.1"/>
    </source>
</evidence>
<dbReference type="Gene3D" id="3.40.190.290">
    <property type="match status" value="1"/>
</dbReference>
<dbReference type="InterPro" id="IPR050950">
    <property type="entry name" value="HTH-type_LysR_regulators"/>
</dbReference>
<dbReference type="SUPFAM" id="SSF46785">
    <property type="entry name" value="Winged helix' DNA-binding domain"/>
    <property type="match status" value="1"/>
</dbReference>
<dbReference type="GO" id="GO:0003700">
    <property type="term" value="F:DNA-binding transcription factor activity"/>
    <property type="evidence" value="ECO:0007669"/>
    <property type="project" value="InterPro"/>
</dbReference>
<dbReference type="OrthoDB" id="646694at2"/>
<dbReference type="GO" id="GO:0005829">
    <property type="term" value="C:cytosol"/>
    <property type="evidence" value="ECO:0007669"/>
    <property type="project" value="TreeGrafter"/>
</dbReference>
<dbReference type="STRING" id="1799789.AX660_18845"/>
<dbReference type="InterPro" id="IPR000847">
    <property type="entry name" value="LysR_HTH_N"/>
</dbReference>
<name>A0A148KP15_9ALTE</name>
<reference evidence="7" key="1">
    <citation type="submission" date="2016-02" db="EMBL/GenBank/DDBJ databases">
        <authorList>
            <person name="Schultz-Johansen M."/>
            <person name="Glaring M.A."/>
            <person name="Bech P.K."/>
            <person name="Stougaard P."/>
        </authorList>
    </citation>
    <scope>NUCLEOTIDE SEQUENCE [LARGE SCALE GENOMIC DNA]</scope>
    <source>
        <strain evidence="7">S66</strain>
    </source>
</reference>
<feature type="domain" description="HTH lysR-type" evidence="5">
    <location>
        <begin position="4"/>
        <end position="61"/>
    </location>
</feature>
<dbReference type="FunFam" id="1.10.10.10:FF:000001">
    <property type="entry name" value="LysR family transcriptional regulator"/>
    <property type="match status" value="1"/>
</dbReference>
<evidence type="ECO:0000256" key="4">
    <source>
        <dbReference type="ARBA" id="ARBA00023163"/>
    </source>
</evidence>
<dbReference type="GO" id="GO:0003677">
    <property type="term" value="F:DNA binding"/>
    <property type="evidence" value="ECO:0007669"/>
    <property type="project" value="UniProtKB-KW"/>
</dbReference>
<dbReference type="InterPro" id="IPR036390">
    <property type="entry name" value="WH_DNA-bd_sf"/>
</dbReference>
<dbReference type="PANTHER" id="PTHR30419">
    <property type="entry name" value="HTH-TYPE TRANSCRIPTIONAL REGULATOR YBHD"/>
    <property type="match status" value="1"/>
</dbReference>